<evidence type="ECO:0008006" key="4">
    <source>
        <dbReference type="Google" id="ProtNLM"/>
    </source>
</evidence>
<dbReference type="PROSITE" id="PS51257">
    <property type="entry name" value="PROKAR_LIPOPROTEIN"/>
    <property type="match status" value="1"/>
</dbReference>
<evidence type="ECO:0000313" key="2">
    <source>
        <dbReference type="EMBL" id="MFC3756676.1"/>
    </source>
</evidence>
<name>A0ABV7XUG7_9FLAO</name>
<dbReference type="EMBL" id="JBHRYO010000002">
    <property type="protein sequence ID" value="MFC3756676.1"/>
    <property type="molecule type" value="Genomic_DNA"/>
</dbReference>
<accession>A0ABV7XUG7</accession>
<reference evidence="3" key="1">
    <citation type="journal article" date="2019" name="Int. J. Syst. Evol. Microbiol.">
        <title>The Global Catalogue of Microorganisms (GCM) 10K type strain sequencing project: providing services to taxonomists for standard genome sequencing and annotation.</title>
        <authorList>
            <consortium name="The Broad Institute Genomics Platform"/>
            <consortium name="The Broad Institute Genome Sequencing Center for Infectious Disease"/>
            <person name="Wu L."/>
            <person name="Ma J."/>
        </authorList>
    </citation>
    <scope>NUCLEOTIDE SEQUENCE [LARGE SCALE GENOMIC DNA]</scope>
    <source>
        <strain evidence="3">CECT 7798</strain>
    </source>
</reference>
<dbReference type="RefSeq" id="WP_290297326.1">
    <property type="nucleotide sequence ID" value="NZ_JAUFQR010000001.1"/>
</dbReference>
<organism evidence="2 3">
    <name type="scientific">Chryseobacterium tructae</name>
    <dbReference type="NCBI Taxonomy" id="1037380"/>
    <lineage>
        <taxon>Bacteria</taxon>
        <taxon>Pseudomonadati</taxon>
        <taxon>Bacteroidota</taxon>
        <taxon>Flavobacteriia</taxon>
        <taxon>Flavobacteriales</taxon>
        <taxon>Weeksellaceae</taxon>
        <taxon>Chryseobacterium group</taxon>
        <taxon>Chryseobacterium</taxon>
    </lineage>
</organism>
<evidence type="ECO:0000256" key="1">
    <source>
        <dbReference type="SAM" id="SignalP"/>
    </source>
</evidence>
<feature type="signal peptide" evidence="1">
    <location>
        <begin position="1"/>
        <end position="23"/>
    </location>
</feature>
<proteinExistence type="predicted"/>
<gene>
    <name evidence="2" type="ORF">ACFONJ_11910</name>
</gene>
<sequence length="204" mass="23431">MRKQIIYLFFLLFYSLSSCQSISVSNDNIAVLQNKKKVGLINQASDMKCDSCYALRTVQIDGRNFTFKVPVSLNNIDSKNIFQEDYELILDQSSKDLLIRYNSLITSDAHVFKIKKIKNDVVITGVSKVSSAVNHHKIAKDDYVDYPATSICEKNTSYVLLQSQEINLNSYFINSDKNCFLCPTKYSVQECLEKKKTNTKFNWQ</sequence>
<evidence type="ECO:0000313" key="3">
    <source>
        <dbReference type="Proteomes" id="UP001595735"/>
    </source>
</evidence>
<feature type="chain" id="PRO_5047460216" description="Lipoprotein" evidence="1">
    <location>
        <begin position="24"/>
        <end position="204"/>
    </location>
</feature>
<keyword evidence="3" id="KW-1185">Reference proteome</keyword>
<comment type="caution">
    <text evidence="2">The sequence shown here is derived from an EMBL/GenBank/DDBJ whole genome shotgun (WGS) entry which is preliminary data.</text>
</comment>
<dbReference type="Proteomes" id="UP001595735">
    <property type="component" value="Unassembled WGS sequence"/>
</dbReference>
<keyword evidence="1" id="KW-0732">Signal</keyword>
<protein>
    <recommendedName>
        <fullName evidence="4">Lipoprotein</fullName>
    </recommendedName>
</protein>